<dbReference type="InterPro" id="IPR036068">
    <property type="entry name" value="Nicotinate_pribotase-like_C"/>
</dbReference>
<comment type="pathway">
    <text evidence="1 8">Cofactor biosynthesis; NAD(+) biosynthesis; nicotinate D-ribonucleotide from nicotinate: step 1/1.</text>
</comment>
<dbReference type="OrthoDB" id="193380at2759"/>
<dbReference type="GO" id="GO:0016757">
    <property type="term" value="F:glycosyltransferase activity"/>
    <property type="evidence" value="ECO:0007669"/>
    <property type="project" value="UniProtKB-KW"/>
</dbReference>
<dbReference type="InterPro" id="IPR006406">
    <property type="entry name" value="Nic_PRibTrfase"/>
</dbReference>
<dbReference type="SUPFAM" id="SSF51690">
    <property type="entry name" value="Nicotinate/Quinolinate PRTase C-terminal domain-like"/>
    <property type="match status" value="1"/>
</dbReference>
<dbReference type="InterPro" id="IPR041525">
    <property type="entry name" value="N/Namide_PRibTrfase"/>
</dbReference>
<dbReference type="InterPro" id="IPR040727">
    <property type="entry name" value="NAPRTase_N"/>
</dbReference>
<keyword evidence="12" id="KW-1185">Reference proteome</keyword>
<dbReference type="Proteomes" id="UP001140094">
    <property type="component" value="Unassembled WGS sequence"/>
</dbReference>
<dbReference type="EC" id="6.3.4.21" evidence="3 8"/>
<sequence length="408" mass="45541">MATIEDQAPFSILDQDLYKFCMQQAVLEHYPDVVVSYSFINRDSSMRFNKGALAMLQHGIEKMSQIIATKDELEYLQSVCPYLSDSYIQYLASYRFNPSAEIKCSLNDKAGALDLRISGKWCQTILYEVPLLALVSEAYYRNVDTDWNYNGQHEHILWKGTMLVKAGCNFSEFGTRRRRDFKTQDIVMSGLSMLPGDYAGRCTGTSNVYLARKYGVKPVGTVGHEWTMGIAALEGTYENGNSLALQKWYSTFKGNLGIALTDTFGTKAFFANFDHELASKYDGVRHDSGSPYDFISRVYNHYKQLGIDPSTKTVVFSDGLCPTKAIDIKKHCDGFSLKCLFGIGTNFTNDFQCASAASVPSKAPNFVIKLLLCDGKPCIKLSDDKSKHTGDNAEVVHAQVHLTELGLL</sequence>
<dbReference type="NCBIfam" id="TIGR01514">
    <property type="entry name" value="NAPRTase"/>
    <property type="match status" value="1"/>
</dbReference>
<name>A0A9W8HXD2_9FUNG</name>
<reference evidence="11" key="1">
    <citation type="submission" date="2022-07" db="EMBL/GenBank/DDBJ databases">
        <title>Phylogenomic reconstructions and comparative analyses of Kickxellomycotina fungi.</title>
        <authorList>
            <person name="Reynolds N.K."/>
            <person name="Stajich J.E."/>
            <person name="Barry K."/>
            <person name="Grigoriev I.V."/>
            <person name="Crous P."/>
            <person name="Smith M.E."/>
        </authorList>
    </citation>
    <scope>NUCLEOTIDE SEQUENCE</scope>
    <source>
        <strain evidence="11">NRRL 1565</strain>
    </source>
</reference>
<keyword evidence="6 8" id="KW-0662">Pyridine nucleotide biosynthesis</keyword>
<keyword evidence="11" id="KW-0328">Glycosyltransferase</keyword>
<comment type="similarity">
    <text evidence="2 8">Belongs to the NAPRTase family.</text>
</comment>
<comment type="function">
    <text evidence="8">Catalyzes the synthesis of beta-nicotinate D-ribonucleotide from nicotinate and 5-phospho-D-ribose 1-phosphate at the expense of ATP.</text>
</comment>
<keyword evidence="4" id="KW-0597">Phosphoprotein</keyword>
<dbReference type="EMBL" id="JANBUO010000414">
    <property type="protein sequence ID" value="KAJ2804310.1"/>
    <property type="molecule type" value="Genomic_DNA"/>
</dbReference>
<accession>A0A9W8HXD2</accession>
<evidence type="ECO:0000313" key="12">
    <source>
        <dbReference type="Proteomes" id="UP001140094"/>
    </source>
</evidence>
<dbReference type="Gene3D" id="3.20.140.10">
    <property type="entry name" value="nicotinate phosphoribosyltransferase"/>
    <property type="match status" value="1"/>
</dbReference>
<keyword evidence="5 8" id="KW-0436">Ligase</keyword>
<feature type="domain" description="Nicotinate/nicotinamide phosphoribosyltransferase" evidence="9">
    <location>
        <begin position="168"/>
        <end position="397"/>
    </location>
</feature>
<feature type="domain" description="Nicotinate phosphoribosyltransferase N-terminal" evidence="10">
    <location>
        <begin position="13"/>
        <end position="136"/>
    </location>
</feature>
<gene>
    <name evidence="11" type="primary">NPT1</name>
    <name evidence="11" type="ORF">H4R20_002555</name>
</gene>
<evidence type="ECO:0000256" key="4">
    <source>
        <dbReference type="ARBA" id="ARBA00022553"/>
    </source>
</evidence>
<organism evidence="11 12">
    <name type="scientific">Coemansia guatemalensis</name>
    <dbReference type="NCBI Taxonomy" id="2761395"/>
    <lineage>
        <taxon>Eukaryota</taxon>
        <taxon>Fungi</taxon>
        <taxon>Fungi incertae sedis</taxon>
        <taxon>Zoopagomycota</taxon>
        <taxon>Kickxellomycotina</taxon>
        <taxon>Kickxellomycetes</taxon>
        <taxon>Kickxellales</taxon>
        <taxon>Kickxellaceae</taxon>
        <taxon>Coemansia</taxon>
    </lineage>
</organism>
<dbReference type="PANTHER" id="PTHR11098">
    <property type="entry name" value="NICOTINATE PHOSPHORIBOSYLTRANSFERASE"/>
    <property type="match status" value="1"/>
</dbReference>
<comment type="PTM">
    <text evidence="8">Transiently phosphorylated on a His residue during the reaction cycle. Phosphorylation strongly increases the affinity for substrates and increases the rate of nicotinate D-ribonucleotide production. Dephosphorylation regenerates the low-affinity form of the enzyme, leading to product release.</text>
</comment>
<dbReference type="AlphaFoldDB" id="A0A9W8HXD2"/>
<dbReference type="HAMAP" id="MF_00570">
    <property type="entry name" value="NAPRTase"/>
    <property type="match status" value="1"/>
</dbReference>
<dbReference type="GO" id="GO:0004516">
    <property type="term" value="F:nicotinate phosphoribosyltransferase activity"/>
    <property type="evidence" value="ECO:0007669"/>
    <property type="project" value="UniProtKB-UniRule"/>
</dbReference>
<evidence type="ECO:0000256" key="8">
    <source>
        <dbReference type="RuleBase" id="RU003838"/>
    </source>
</evidence>
<evidence type="ECO:0000256" key="6">
    <source>
        <dbReference type="ARBA" id="ARBA00022642"/>
    </source>
</evidence>
<dbReference type="PIRSF" id="PIRSF000484">
    <property type="entry name" value="NAPRT"/>
    <property type="match status" value="1"/>
</dbReference>
<dbReference type="SUPFAM" id="SSF54675">
    <property type="entry name" value="Nicotinate/Quinolinate PRTase N-terminal domain-like"/>
    <property type="match status" value="1"/>
</dbReference>
<comment type="caution">
    <text evidence="11">The sequence shown here is derived from an EMBL/GenBank/DDBJ whole genome shotgun (WGS) entry which is preliminary data.</text>
</comment>
<proteinExistence type="inferred from homology"/>
<protein>
    <recommendedName>
        <fullName evidence="3 8">Nicotinate phosphoribosyltransferase</fullName>
        <ecNumber evidence="3 8">6.3.4.21</ecNumber>
    </recommendedName>
</protein>
<evidence type="ECO:0000313" key="11">
    <source>
        <dbReference type="EMBL" id="KAJ2804310.1"/>
    </source>
</evidence>
<evidence type="ECO:0000256" key="3">
    <source>
        <dbReference type="ARBA" id="ARBA00013236"/>
    </source>
</evidence>
<dbReference type="Pfam" id="PF17767">
    <property type="entry name" value="NAPRTase_N"/>
    <property type="match status" value="1"/>
</dbReference>
<dbReference type="Pfam" id="PF04095">
    <property type="entry name" value="NAPRTase"/>
    <property type="match status" value="1"/>
</dbReference>
<dbReference type="PANTHER" id="PTHR11098:SF1">
    <property type="entry name" value="NICOTINATE PHOSPHORIBOSYLTRANSFERASE"/>
    <property type="match status" value="1"/>
</dbReference>
<dbReference type="NCBIfam" id="NF003704">
    <property type="entry name" value="PRK05321.1"/>
    <property type="match status" value="1"/>
</dbReference>
<dbReference type="GO" id="GO:0034355">
    <property type="term" value="P:NAD+ biosynthetic process via the salvage pathway"/>
    <property type="evidence" value="ECO:0007669"/>
    <property type="project" value="TreeGrafter"/>
</dbReference>
<evidence type="ECO:0000256" key="5">
    <source>
        <dbReference type="ARBA" id="ARBA00022598"/>
    </source>
</evidence>
<keyword evidence="11" id="KW-0808">Transferase</keyword>
<evidence type="ECO:0000259" key="10">
    <source>
        <dbReference type="Pfam" id="PF17767"/>
    </source>
</evidence>
<evidence type="ECO:0000256" key="2">
    <source>
        <dbReference type="ARBA" id="ARBA00010897"/>
    </source>
</evidence>
<dbReference type="GO" id="GO:0005829">
    <property type="term" value="C:cytosol"/>
    <property type="evidence" value="ECO:0007669"/>
    <property type="project" value="TreeGrafter"/>
</dbReference>
<comment type="catalytic activity">
    <reaction evidence="7 8">
        <text>5-phospho-alpha-D-ribose 1-diphosphate + nicotinate + ATP + H2O = nicotinate beta-D-ribonucleotide + ADP + phosphate + diphosphate</text>
        <dbReference type="Rhea" id="RHEA:36163"/>
        <dbReference type="ChEBI" id="CHEBI:15377"/>
        <dbReference type="ChEBI" id="CHEBI:30616"/>
        <dbReference type="ChEBI" id="CHEBI:32544"/>
        <dbReference type="ChEBI" id="CHEBI:33019"/>
        <dbReference type="ChEBI" id="CHEBI:43474"/>
        <dbReference type="ChEBI" id="CHEBI:57502"/>
        <dbReference type="ChEBI" id="CHEBI:58017"/>
        <dbReference type="ChEBI" id="CHEBI:456216"/>
        <dbReference type="EC" id="6.3.4.21"/>
    </reaction>
</comment>
<evidence type="ECO:0000256" key="7">
    <source>
        <dbReference type="ARBA" id="ARBA00048668"/>
    </source>
</evidence>
<evidence type="ECO:0000259" key="9">
    <source>
        <dbReference type="Pfam" id="PF04095"/>
    </source>
</evidence>
<evidence type="ECO:0000256" key="1">
    <source>
        <dbReference type="ARBA" id="ARBA00004952"/>
    </source>
</evidence>
<dbReference type="InterPro" id="IPR007229">
    <property type="entry name" value="Nic_PRibTrfase-Fam"/>
</dbReference>